<sequence>MTVLLLDPRWPTQIPLEGLAALHAPLSYTGEVPIAVRWHLADVVDPTELGNGTLVSTDPHDPELVDRVARGERLITAPSVEDPIREAREVMHRACTLGEWEAHQTHRSLLPYLQEESDEFRKAVETNASDEELCQELGDLLLQVLFHAELASRRGAFSFDQIALSFITKMRRRCPYLFDGTTVPVSEEEQIRLWLAAKNQEE</sequence>
<dbReference type="EMBL" id="CP046884">
    <property type="protein sequence ID" value="QNQ89926.1"/>
    <property type="molecule type" value="Genomic_DNA"/>
</dbReference>
<dbReference type="PANTHER" id="PTHR30522:SF0">
    <property type="entry name" value="NUCLEOSIDE TRIPHOSPHATE PYROPHOSPHOHYDROLASE"/>
    <property type="match status" value="1"/>
</dbReference>
<dbReference type="GO" id="GO:0047429">
    <property type="term" value="F:nucleoside triphosphate diphosphatase activity"/>
    <property type="evidence" value="ECO:0007669"/>
    <property type="project" value="TreeGrafter"/>
</dbReference>
<reference evidence="2 3" key="1">
    <citation type="submission" date="2019-12" db="EMBL/GenBank/DDBJ databases">
        <title>Corynebacterium sp. nov., isolated from feces of the Anser Albifrons in China.</title>
        <authorList>
            <person name="Liu Q."/>
        </authorList>
    </citation>
    <scope>NUCLEOTIDE SEQUENCE [LARGE SCALE GENOMIC DNA]</scope>
    <source>
        <strain evidence="2 3">4H37-19</strain>
    </source>
</reference>
<dbReference type="InterPro" id="IPR048015">
    <property type="entry name" value="NTP-PPase_MazG-like_N"/>
</dbReference>
<dbReference type="RefSeq" id="WP_187975383.1">
    <property type="nucleotide sequence ID" value="NZ_CP046884.1"/>
</dbReference>
<gene>
    <name evidence="2" type="ORF">GP475_04155</name>
</gene>
<dbReference type="Pfam" id="PF03819">
    <property type="entry name" value="MazG"/>
    <property type="match status" value="1"/>
</dbReference>
<dbReference type="Proteomes" id="UP000516320">
    <property type="component" value="Chromosome"/>
</dbReference>
<evidence type="ECO:0000313" key="3">
    <source>
        <dbReference type="Proteomes" id="UP000516320"/>
    </source>
</evidence>
<dbReference type="Gene3D" id="1.10.287.1080">
    <property type="entry name" value="MazG-like"/>
    <property type="match status" value="1"/>
</dbReference>
<dbReference type="InterPro" id="IPR004518">
    <property type="entry name" value="MazG-like_dom"/>
</dbReference>
<dbReference type="GO" id="GO:0046076">
    <property type="term" value="P:dTTP catabolic process"/>
    <property type="evidence" value="ECO:0007669"/>
    <property type="project" value="TreeGrafter"/>
</dbReference>
<keyword evidence="3" id="KW-1185">Reference proteome</keyword>
<feature type="domain" description="NTP pyrophosphohydrolase MazG-like" evidence="1">
    <location>
        <begin position="104"/>
        <end position="178"/>
    </location>
</feature>
<dbReference type="InterPro" id="IPR011551">
    <property type="entry name" value="NTP_PyrPHydrolase_MazG"/>
</dbReference>
<dbReference type="GO" id="GO:0046061">
    <property type="term" value="P:dATP catabolic process"/>
    <property type="evidence" value="ECO:0007669"/>
    <property type="project" value="TreeGrafter"/>
</dbReference>
<dbReference type="GO" id="GO:0046052">
    <property type="term" value="P:UTP catabolic process"/>
    <property type="evidence" value="ECO:0007669"/>
    <property type="project" value="TreeGrafter"/>
</dbReference>
<dbReference type="KEGG" id="cpoy:GP475_04155"/>
<keyword evidence="2" id="KW-0378">Hydrolase</keyword>
<accession>A0A7H0SN01</accession>
<dbReference type="SUPFAM" id="SSF101386">
    <property type="entry name" value="all-alpha NTP pyrophosphatases"/>
    <property type="match status" value="1"/>
</dbReference>
<dbReference type="GO" id="GO:0006203">
    <property type="term" value="P:dGTP catabolic process"/>
    <property type="evidence" value="ECO:0007669"/>
    <property type="project" value="TreeGrafter"/>
</dbReference>
<dbReference type="GO" id="GO:0046081">
    <property type="term" value="P:dUTP catabolic process"/>
    <property type="evidence" value="ECO:0007669"/>
    <property type="project" value="TreeGrafter"/>
</dbReference>
<organism evidence="2 3">
    <name type="scientific">Corynebacterium poyangense</name>
    <dbReference type="NCBI Taxonomy" id="2684405"/>
    <lineage>
        <taxon>Bacteria</taxon>
        <taxon>Bacillati</taxon>
        <taxon>Actinomycetota</taxon>
        <taxon>Actinomycetes</taxon>
        <taxon>Mycobacteriales</taxon>
        <taxon>Corynebacteriaceae</taxon>
        <taxon>Corynebacterium</taxon>
    </lineage>
</organism>
<evidence type="ECO:0000259" key="1">
    <source>
        <dbReference type="Pfam" id="PF03819"/>
    </source>
</evidence>
<dbReference type="CDD" id="cd11528">
    <property type="entry name" value="NTP-PPase_MazG_Nterm"/>
    <property type="match status" value="1"/>
</dbReference>
<dbReference type="AlphaFoldDB" id="A0A7H0SN01"/>
<protein>
    <submittedName>
        <fullName evidence="2">Nucleoside triphosphate hydrolase</fullName>
    </submittedName>
</protein>
<dbReference type="GO" id="GO:0046047">
    <property type="term" value="P:TTP catabolic process"/>
    <property type="evidence" value="ECO:0007669"/>
    <property type="project" value="TreeGrafter"/>
</dbReference>
<evidence type="ECO:0000313" key="2">
    <source>
        <dbReference type="EMBL" id="QNQ89926.1"/>
    </source>
</evidence>
<name>A0A7H0SN01_9CORY</name>
<dbReference type="PANTHER" id="PTHR30522">
    <property type="entry name" value="NUCLEOSIDE TRIPHOSPHATE PYROPHOSPHOHYDROLASE"/>
    <property type="match status" value="1"/>
</dbReference>
<proteinExistence type="predicted"/>